<evidence type="ECO:0000259" key="4">
    <source>
        <dbReference type="PROSITE" id="PS51077"/>
    </source>
</evidence>
<keyword evidence="1" id="KW-0805">Transcription regulation</keyword>
<dbReference type="Pfam" id="PF01614">
    <property type="entry name" value="IclR_C"/>
    <property type="match status" value="1"/>
</dbReference>
<dbReference type="RefSeq" id="WP_088755639.1">
    <property type="nucleotide sequence ID" value="NZ_JARJFG010000006.1"/>
</dbReference>
<dbReference type="InterPro" id="IPR050707">
    <property type="entry name" value="HTH_MetabolicPath_Reg"/>
</dbReference>
<evidence type="ECO:0000313" key="7">
    <source>
        <dbReference type="Proteomes" id="UP000214747"/>
    </source>
</evidence>
<feature type="domain" description="HTH iclR-type" evidence="4">
    <location>
        <begin position="17"/>
        <end position="77"/>
    </location>
</feature>
<evidence type="ECO:0000256" key="3">
    <source>
        <dbReference type="ARBA" id="ARBA00023163"/>
    </source>
</evidence>
<dbReference type="InterPro" id="IPR005471">
    <property type="entry name" value="Tscrpt_reg_IclR_N"/>
</dbReference>
<keyword evidence="7" id="KW-1185">Reference proteome</keyword>
<dbReference type="GO" id="GO:0003677">
    <property type="term" value="F:DNA binding"/>
    <property type="evidence" value="ECO:0007669"/>
    <property type="project" value="UniProtKB-KW"/>
</dbReference>
<dbReference type="PROSITE" id="PS51078">
    <property type="entry name" value="ICLR_ED"/>
    <property type="match status" value="1"/>
</dbReference>
<dbReference type="InterPro" id="IPR036390">
    <property type="entry name" value="WH_DNA-bd_sf"/>
</dbReference>
<dbReference type="InterPro" id="IPR029016">
    <property type="entry name" value="GAF-like_dom_sf"/>
</dbReference>
<gene>
    <name evidence="6" type="ORF">CEJ45_13650</name>
</gene>
<feature type="domain" description="IclR-ED" evidence="5">
    <location>
        <begin position="78"/>
        <end position="260"/>
    </location>
</feature>
<evidence type="ECO:0000259" key="5">
    <source>
        <dbReference type="PROSITE" id="PS51078"/>
    </source>
</evidence>
<dbReference type="InterPro" id="IPR036388">
    <property type="entry name" value="WH-like_DNA-bd_sf"/>
</dbReference>
<proteinExistence type="predicted"/>
<keyword evidence="3" id="KW-0804">Transcription</keyword>
<dbReference type="PANTHER" id="PTHR30136">
    <property type="entry name" value="HELIX-TURN-HELIX TRANSCRIPTIONAL REGULATOR, ICLR FAMILY"/>
    <property type="match status" value="1"/>
</dbReference>
<dbReference type="Gene3D" id="1.10.10.10">
    <property type="entry name" value="Winged helix-like DNA-binding domain superfamily/Winged helix DNA-binding domain"/>
    <property type="match status" value="1"/>
</dbReference>
<dbReference type="GO" id="GO:0003700">
    <property type="term" value="F:DNA-binding transcription factor activity"/>
    <property type="evidence" value="ECO:0007669"/>
    <property type="project" value="TreeGrafter"/>
</dbReference>
<dbReference type="Pfam" id="PF09339">
    <property type="entry name" value="HTH_IclR"/>
    <property type="match status" value="1"/>
</dbReference>
<dbReference type="EMBL" id="NJGV01000011">
    <property type="protein sequence ID" value="OWY34033.1"/>
    <property type="molecule type" value="Genomic_DNA"/>
</dbReference>
<evidence type="ECO:0000256" key="2">
    <source>
        <dbReference type="ARBA" id="ARBA00023125"/>
    </source>
</evidence>
<name>A0A225ST94_9BURK</name>
<dbReference type="InterPro" id="IPR014757">
    <property type="entry name" value="Tscrpt_reg_IclR_C"/>
</dbReference>
<organism evidence="6 7">
    <name type="scientific">Herbaspirillum aquaticum</name>
    <dbReference type="NCBI Taxonomy" id="568783"/>
    <lineage>
        <taxon>Bacteria</taxon>
        <taxon>Pseudomonadati</taxon>
        <taxon>Pseudomonadota</taxon>
        <taxon>Betaproteobacteria</taxon>
        <taxon>Burkholderiales</taxon>
        <taxon>Oxalobacteraceae</taxon>
        <taxon>Herbaspirillum</taxon>
    </lineage>
</organism>
<evidence type="ECO:0000256" key="1">
    <source>
        <dbReference type="ARBA" id="ARBA00023015"/>
    </source>
</evidence>
<dbReference type="AlphaFoldDB" id="A0A225ST94"/>
<dbReference type="GO" id="GO:0045892">
    <property type="term" value="P:negative regulation of DNA-templated transcription"/>
    <property type="evidence" value="ECO:0007669"/>
    <property type="project" value="TreeGrafter"/>
</dbReference>
<sequence>MIDQNPVELDIQKRDLIEGLMKGFDVITAFTSESPQLTASEVAERVGLTRSAARRYLLTLVHTGMAASDGKKFWLMPRLLNLGQSYLESARVPRAVVPFLQRLTQQLQESTNFSLLDGDEIVYVTRVTAAQLVNAGFEPGTRLPAYTTTAGRVLLGMREDAEITAYLDRVTLIPHTHMAMTDKAALFAEIVTMRKQGYGITENQFEMGMRGIAIPVKNRNGRVIGALSVTSNIAACSREDAIARGVPALQTTANTLMMWV</sequence>
<comment type="caution">
    <text evidence="6">The sequence shown here is derived from an EMBL/GenBank/DDBJ whole genome shotgun (WGS) entry which is preliminary data.</text>
</comment>
<reference evidence="6 7" key="1">
    <citation type="journal article" date="2010" name="Int. J. Syst. Evol. Microbiol.">
        <title>Reclassification of Herbaspirillum putei as a later heterotypic synonym of Herbaspirillum huttiense, with the description of H. huttiense subsp. huttiense subsp. nov. and H. huttiense subsp. putei subsp. nov., comb. nov., and description of Herbaspirillum aquaticum sp. nov.</title>
        <authorList>
            <person name="Dobritsa A.P."/>
            <person name="Reddy M.C."/>
            <person name="Samadpour M."/>
        </authorList>
    </citation>
    <scope>NUCLEOTIDE SEQUENCE [LARGE SCALE GENOMIC DNA]</scope>
    <source>
        <strain evidence="6 7">IEH 4430</strain>
    </source>
</reference>
<dbReference type="Gene3D" id="3.30.450.40">
    <property type="match status" value="1"/>
</dbReference>
<protein>
    <submittedName>
        <fullName evidence="6">IclR family transcriptional regulator</fullName>
    </submittedName>
</protein>
<dbReference type="SUPFAM" id="SSF46785">
    <property type="entry name" value="Winged helix' DNA-binding domain"/>
    <property type="match status" value="1"/>
</dbReference>
<dbReference type="Proteomes" id="UP000214747">
    <property type="component" value="Unassembled WGS sequence"/>
</dbReference>
<dbReference type="PROSITE" id="PS51077">
    <property type="entry name" value="HTH_ICLR"/>
    <property type="match status" value="1"/>
</dbReference>
<keyword evidence="2" id="KW-0238">DNA-binding</keyword>
<evidence type="ECO:0000313" key="6">
    <source>
        <dbReference type="EMBL" id="OWY34033.1"/>
    </source>
</evidence>
<accession>A0A225ST94</accession>
<dbReference type="PANTHER" id="PTHR30136:SF34">
    <property type="entry name" value="TRANSCRIPTIONAL REGULATOR"/>
    <property type="match status" value="1"/>
</dbReference>
<dbReference type="SMART" id="SM00346">
    <property type="entry name" value="HTH_ICLR"/>
    <property type="match status" value="1"/>
</dbReference>
<dbReference type="SUPFAM" id="SSF55781">
    <property type="entry name" value="GAF domain-like"/>
    <property type="match status" value="1"/>
</dbReference>